<dbReference type="InterPro" id="IPR049349">
    <property type="entry name" value="DUF2264_N"/>
</dbReference>
<feature type="chain" id="PRO_5045567651" description="DUF2264 domain-containing protein" evidence="1">
    <location>
        <begin position="23"/>
        <end position="409"/>
    </location>
</feature>
<evidence type="ECO:0000259" key="2">
    <source>
        <dbReference type="Pfam" id="PF10022"/>
    </source>
</evidence>
<name>A0ABU3GXE7_9SPHI</name>
<evidence type="ECO:0000256" key="1">
    <source>
        <dbReference type="SAM" id="SignalP"/>
    </source>
</evidence>
<evidence type="ECO:0000313" key="3">
    <source>
        <dbReference type="EMBL" id="MDT3404335.1"/>
    </source>
</evidence>
<dbReference type="PANTHER" id="PTHR35339">
    <property type="entry name" value="LINALOOL DEHYDRATASE_ISOMERASE DOMAIN-CONTAINING PROTEIN"/>
    <property type="match status" value="1"/>
</dbReference>
<protein>
    <recommendedName>
        <fullName evidence="2">DUF2264 domain-containing protein</fullName>
    </recommendedName>
</protein>
<sequence length="409" mass="46126">MKKSILKFILFAGLLICADAYAQKAVTTRQQWLNYLDKVARPVMMNLAADKLKANMPVELSERIDNKEGRSKVAYLEAFGRTLSGIAPWLQLEGGNSAEIKLRQQYRAWALKGIANAVNPGAKDYLEWNGGQPLVDASFMAIGLIRCPWLWEHLDDKAKKDVVAAMQTTRKTVPVYSNWILFTAAIEAFFDKYDLGYDPVRIEYSIREFTQHWYVGDGLFSDGMEFHLDYYNSIVIQPYLSDILDVVAEKQKKYSNERSMVKQIGQRYAQILERFINTDGTYPITGRSIAYRSGVFHHLANVALKKQLPESLTPAQVREALTAMINKTVGAPNTFNDKGWLNIGLYGKQPGLAEQYITTGSLYLCTDAFLPLGLPETDEFWSAAPEPWTAVKVWSGKDVAADHALDLKK</sequence>
<dbReference type="Proteomes" id="UP001258315">
    <property type="component" value="Unassembled WGS sequence"/>
</dbReference>
<feature type="domain" description="DUF2264" evidence="2">
    <location>
        <begin position="28"/>
        <end position="388"/>
    </location>
</feature>
<keyword evidence="4" id="KW-1185">Reference proteome</keyword>
<accession>A0ABU3GXE7</accession>
<proteinExistence type="predicted"/>
<dbReference type="PIRSF" id="PIRSF014753">
    <property type="entry name" value="UCP014753"/>
    <property type="match status" value="1"/>
</dbReference>
<feature type="signal peptide" evidence="1">
    <location>
        <begin position="1"/>
        <end position="22"/>
    </location>
</feature>
<dbReference type="EMBL" id="JAVLVU010000001">
    <property type="protein sequence ID" value="MDT3404335.1"/>
    <property type="molecule type" value="Genomic_DNA"/>
</dbReference>
<dbReference type="PANTHER" id="PTHR35339:SF3">
    <property type="entry name" value="DUF2264 DOMAIN-CONTAINING PROTEIN"/>
    <property type="match status" value="1"/>
</dbReference>
<gene>
    <name evidence="3" type="ORF">QE417_003407</name>
</gene>
<dbReference type="RefSeq" id="WP_311951664.1">
    <property type="nucleotide sequence ID" value="NZ_JAVLVU010000001.1"/>
</dbReference>
<reference evidence="4" key="1">
    <citation type="submission" date="2023-07" db="EMBL/GenBank/DDBJ databases">
        <title>Functional and genomic diversity of the sorghum phyllosphere microbiome.</title>
        <authorList>
            <person name="Shade A."/>
        </authorList>
    </citation>
    <scope>NUCLEOTIDE SEQUENCE [LARGE SCALE GENOMIC DNA]</scope>
    <source>
        <strain evidence="4">SORGH_AS_0422</strain>
    </source>
</reference>
<dbReference type="Pfam" id="PF10022">
    <property type="entry name" value="DUF2264"/>
    <property type="match status" value="1"/>
</dbReference>
<comment type="caution">
    <text evidence="3">The sequence shown here is derived from an EMBL/GenBank/DDBJ whole genome shotgun (WGS) entry which is preliminary data.</text>
</comment>
<dbReference type="InterPro" id="IPR016624">
    <property type="entry name" value="UCP014753"/>
</dbReference>
<keyword evidence="1" id="KW-0732">Signal</keyword>
<evidence type="ECO:0000313" key="4">
    <source>
        <dbReference type="Proteomes" id="UP001258315"/>
    </source>
</evidence>
<organism evidence="3 4">
    <name type="scientific">Mucilaginibacter terrae</name>
    <dbReference type="NCBI Taxonomy" id="1955052"/>
    <lineage>
        <taxon>Bacteria</taxon>
        <taxon>Pseudomonadati</taxon>
        <taxon>Bacteroidota</taxon>
        <taxon>Sphingobacteriia</taxon>
        <taxon>Sphingobacteriales</taxon>
        <taxon>Sphingobacteriaceae</taxon>
        <taxon>Mucilaginibacter</taxon>
    </lineage>
</organism>